<gene>
    <name evidence="3" type="ORF">OHK93_002581</name>
</gene>
<feature type="region of interest" description="Disordered" evidence="1">
    <location>
        <begin position="104"/>
        <end position="171"/>
    </location>
</feature>
<feature type="compositionally biased region" description="Basic and acidic residues" evidence="1">
    <location>
        <begin position="112"/>
        <end position="123"/>
    </location>
</feature>
<feature type="compositionally biased region" description="Basic and acidic residues" evidence="1">
    <location>
        <begin position="136"/>
        <end position="171"/>
    </location>
</feature>
<evidence type="ECO:0000256" key="1">
    <source>
        <dbReference type="SAM" id="MobiDB-lite"/>
    </source>
</evidence>
<feature type="compositionally biased region" description="Polar residues" evidence="1">
    <location>
        <begin position="15"/>
        <end position="38"/>
    </location>
</feature>
<dbReference type="Pfam" id="PF10453">
    <property type="entry name" value="NUFIP1"/>
    <property type="match status" value="1"/>
</dbReference>
<organism evidence="3 4">
    <name type="scientific">Ramalina farinacea</name>
    <dbReference type="NCBI Taxonomy" id="258253"/>
    <lineage>
        <taxon>Eukaryota</taxon>
        <taxon>Fungi</taxon>
        <taxon>Dikarya</taxon>
        <taxon>Ascomycota</taxon>
        <taxon>Pezizomycotina</taxon>
        <taxon>Lecanoromycetes</taxon>
        <taxon>OSLEUM clade</taxon>
        <taxon>Lecanoromycetidae</taxon>
        <taxon>Lecanorales</taxon>
        <taxon>Lecanorineae</taxon>
        <taxon>Ramalinaceae</taxon>
        <taxon>Ramalina</taxon>
    </lineage>
</organism>
<sequence length="311" mass="33901">MVSPAVPSFGAPLPTVSSKPANVQIQGKTNKKSTNSAVNALGLTPASLGYETSSEEEDDVDEETKLASAAINAPSNPQVLSISYRGRTHVLRSAEDFASWVEERRKRYPTKAKVEAAAEERRKNGCSSNGPKKGRNAAERKIPLSKRRPENQDEEKGPDDVRRNDSAAKARLKVEKLRQRLEKAEAKARDAGKQPATLQRNNVKIEPGDPTIPELKAPVDRSATLLRAATRMKLLTRGPLRGVIRRAVLYREGSIHGQSAICSGAPAGASSDMDANTRMIFLSGTMTQRPQEEVDEKGPREVLEELACTKE</sequence>
<evidence type="ECO:0000313" key="3">
    <source>
        <dbReference type="EMBL" id="MDI1491372.1"/>
    </source>
</evidence>
<feature type="region of interest" description="Disordered" evidence="1">
    <location>
        <begin position="1"/>
        <end position="76"/>
    </location>
</feature>
<feature type="compositionally biased region" description="Basic and acidic residues" evidence="1">
    <location>
        <begin position="290"/>
        <end position="311"/>
    </location>
</feature>
<evidence type="ECO:0000313" key="4">
    <source>
        <dbReference type="Proteomes" id="UP001161017"/>
    </source>
</evidence>
<name>A0AA43U0H6_9LECA</name>
<evidence type="ECO:0000259" key="2">
    <source>
        <dbReference type="Pfam" id="PF10453"/>
    </source>
</evidence>
<keyword evidence="4" id="KW-1185">Reference proteome</keyword>
<dbReference type="Proteomes" id="UP001161017">
    <property type="component" value="Unassembled WGS sequence"/>
</dbReference>
<feature type="region of interest" description="Disordered" evidence="1">
    <location>
        <begin position="287"/>
        <end position="311"/>
    </location>
</feature>
<dbReference type="AlphaFoldDB" id="A0AA43U0H6"/>
<feature type="domain" description="FMR1-interacting protein 1 conserved" evidence="2">
    <location>
        <begin position="87"/>
        <end position="121"/>
    </location>
</feature>
<comment type="caution">
    <text evidence="3">The sequence shown here is derived from an EMBL/GenBank/DDBJ whole genome shotgun (WGS) entry which is preliminary data.</text>
</comment>
<feature type="compositionally biased region" description="Acidic residues" evidence="1">
    <location>
        <begin position="53"/>
        <end position="62"/>
    </location>
</feature>
<accession>A0AA43U0H6</accession>
<protein>
    <recommendedName>
        <fullName evidence="2">FMR1-interacting protein 1 conserved domain-containing protein</fullName>
    </recommendedName>
</protein>
<proteinExistence type="predicted"/>
<dbReference type="InterPro" id="IPR019496">
    <property type="entry name" value="NUFIP1_cons_dom"/>
</dbReference>
<dbReference type="EMBL" id="JAPUFD010000014">
    <property type="protein sequence ID" value="MDI1491372.1"/>
    <property type="molecule type" value="Genomic_DNA"/>
</dbReference>
<reference evidence="3" key="1">
    <citation type="journal article" date="2023" name="Genome Biol. Evol.">
        <title>First Whole Genome Sequence and Flow Cytometry Genome Size Data for the Lichen-Forming Fungus Ramalina farinacea (Ascomycota).</title>
        <authorList>
            <person name="Llewellyn T."/>
            <person name="Mian S."/>
            <person name="Hill R."/>
            <person name="Leitch I.J."/>
            <person name="Gaya E."/>
        </authorList>
    </citation>
    <scope>NUCLEOTIDE SEQUENCE</scope>
    <source>
        <strain evidence="3">LIQ254RAFAR</strain>
    </source>
</reference>